<keyword evidence="2" id="KW-0472">Membrane</keyword>
<dbReference type="PANTHER" id="PTHR14969:SF13">
    <property type="entry name" value="AT30094P"/>
    <property type="match status" value="1"/>
</dbReference>
<feature type="region of interest" description="Disordered" evidence="1">
    <location>
        <begin position="1"/>
        <end position="22"/>
    </location>
</feature>
<dbReference type="EMBL" id="BAAAQT010000008">
    <property type="protein sequence ID" value="GAA2176615.1"/>
    <property type="molecule type" value="Genomic_DNA"/>
</dbReference>
<feature type="domain" description="Phosphatidic acid phosphatase type 2/haloperoxidase" evidence="3">
    <location>
        <begin position="147"/>
        <end position="260"/>
    </location>
</feature>
<keyword evidence="5" id="KW-1185">Reference proteome</keyword>
<dbReference type="Gene3D" id="1.20.144.10">
    <property type="entry name" value="Phosphatidic acid phosphatase type 2/haloperoxidase"/>
    <property type="match status" value="1"/>
</dbReference>
<feature type="transmembrane region" description="Helical" evidence="2">
    <location>
        <begin position="145"/>
        <end position="167"/>
    </location>
</feature>
<dbReference type="InterPro" id="IPR000326">
    <property type="entry name" value="PAP2/HPO"/>
</dbReference>
<name>A0ABP5MU97_9MICO</name>
<dbReference type="SUPFAM" id="SSF48317">
    <property type="entry name" value="Acid phosphatase/Vanadium-dependent haloperoxidase"/>
    <property type="match status" value="1"/>
</dbReference>
<dbReference type="Proteomes" id="UP001501599">
    <property type="component" value="Unassembled WGS sequence"/>
</dbReference>
<evidence type="ECO:0000256" key="1">
    <source>
        <dbReference type="SAM" id="MobiDB-lite"/>
    </source>
</evidence>
<keyword evidence="2" id="KW-0812">Transmembrane</keyword>
<feature type="transmembrane region" description="Helical" evidence="2">
    <location>
        <begin position="56"/>
        <end position="81"/>
    </location>
</feature>
<feature type="transmembrane region" description="Helical" evidence="2">
    <location>
        <begin position="218"/>
        <end position="239"/>
    </location>
</feature>
<accession>A0ABP5MU97</accession>
<reference evidence="5" key="1">
    <citation type="journal article" date="2019" name="Int. J. Syst. Evol. Microbiol.">
        <title>The Global Catalogue of Microorganisms (GCM) 10K type strain sequencing project: providing services to taxonomists for standard genome sequencing and annotation.</title>
        <authorList>
            <consortium name="The Broad Institute Genomics Platform"/>
            <consortium name="The Broad Institute Genome Sequencing Center for Infectious Disease"/>
            <person name="Wu L."/>
            <person name="Ma J."/>
        </authorList>
    </citation>
    <scope>NUCLEOTIDE SEQUENCE [LARGE SCALE GENOMIC DNA]</scope>
    <source>
        <strain evidence="5">JCM 16026</strain>
    </source>
</reference>
<evidence type="ECO:0000313" key="4">
    <source>
        <dbReference type="EMBL" id="GAA2176615.1"/>
    </source>
</evidence>
<sequence length="278" mass="29483">MSDGSITRPTSDEAGVTGERRHDTSIGTVDLTRWRGPLGEATAEGARTVARRSGPYAALALALVVAVVVLVVAAAIVILIYGSITTSRGVAGVDRPLLDDLLGLRSPALDATLTVVTQTAGTIGMPIIALIAMTTLALRRRSWTPVVLIATTGAVSVLLTIVGKRFIDRVRPPHSDAVPPLELSESFPSGHTLNAVAIVGVIAYLVMLRRTSQRARIAIGLAALAYVVVIGFTRVFLGHHWFTDVLAGFVLGLAWLALVITAHRFYLTARTRSEPVRA</sequence>
<dbReference type="SMART" id="SM00014">
    <property type="entry name" value="acidPPc"/>
    <property type="match status" value="1"/>
</dbReference>
<evidence type="ECO:0000256" key="2">
    <source>
        <dbReference type="SAM" id="Phobius"/>
    </source>
</evidence>
<keyword evidence="2" id="KW-1133">Transmembrane helix</keyword>
<dbReference type="PANTHER" id="PTHR14969">
    <property type="entry name" value="SPHINGOSINE-1-PHOSPHATE PHOSPHOHYDROLASE"/>
    <property type="match status" value="1"/>
</dbReference>
<feature type="transmembrane region" description="Helical" evidence="2">
    <location>
        <begin position="187"/>
        <end position="206"/>
    </location>
</feature>
<feature type="transmembrane region" description="Helical" evidence="2">
    <location>
        <begin position="245"/>
        <end position="267"/>
    </location>
</feature>
<feature type="transmembrane region" description="Helical" evidence="2">
    <location>
        <begin position="115"/>
        <end position="138"/>
    </location>
</feature>
<evidence type="ECO:0000313" key="5">
    <source>
        <dbReference type="Proteomes" id="UP001501599"/>
    </source>
</evidence>
<organism evidence="4 5">
    <name type="scientific">Agrococcus versicolor</name>
    <dbReference type="NCBI Taxonomy" id="501482"/>
    <lineage>
        <taxon>Bacteria</taxon>
        <taxon>Bacillati</taxon>
        <taxon>Actinomycetota</taxon>
        <taxon>Actinomycetes</taxon>
        <taxon>Micrococcales</taxon>
        <taxon>Microbacteriaceae</taxon>
        <taxon>Agrococcus</taxon>
    </lineage>
</organism>
<proteinExistence type="predicted"/>
<dbReference type="RefSeq" id="WP_344345049.1">
    <property type="nucleotide sequence ID" value="NZ_BAAAQT010000008.1"/>
</dbReference>
<dbReference type="Pfam" id="PF01569">
    <property type="entry name" value="PAP2"/>
    <property type="match status" value="1"/>
</dbReference>
<gene>
    <name evidence="4" type="ORF">GCM10009846_31120</name>
</gene>
<dbReference type="CDD" id="cd03392">
    <property type="entry name" value="PAP2_like_2"/>
    <property type="match status" value="1"/>
</dbReference>
<comment type="caution">
    <text evidence="4">The sequence shown here is derived from an EMBL/GenBank/DDBJ whole genome shotgun (WGS) entry which is preliminary data.</text>
</comment>
<protein>
    <recommendedName>
        <fullName evidence="3">Phosphatidic acid phosphatase type 2/haloperoxidase domain-containing protein</fullName>
    </recommendedName>
</protein>
<dbReference type="InterPro" id="IPR036938">
    <property type="entry name" value="PAP2/HPO_sf"/>
</dbReference>
<evidence type="ECO:0000259" key="3">
    <source>
        <dbReference type="SMART" id="SM00014"/>
    </source>
</evidence>